<proteinExistence type="predicted"/>
<dbReference type="EMBL" id="BLXT01004716">
    <property type="protein sequence ID" value="GFO16786.1"/>
    <property type="molecule type" value="Genomic_DNA"/>
</dbReference>
<protein>
    <submittedName>
        <fullName evidence="9">Barh-like 1 homeobox protein</fullName>
    </submittedName>
</protein>
<feature type="compositionally biased region" description="Polar residues" evidence="7">
    <location>
        <begin position="120"/>
        <end position="137"/>
    </location>
</feature>
<keyword evidence="10" id="KW-1185">Reference proteome</keyword>
<organism evidence="9 10">
    <name type="scientific">Plakobranchus ocellatus</name>
    <dbReference type="NCBI Taxonomy" id="259542"/>
    <lineage>
        <taxon>Eukaryota</taxon>
        <taxon>Metazoa</taxon>
        <taxon>Spiralia</taxon>
        <taxon>Lophotrochozoa</taxon>
        <taxon>Mollusca</taxon>
        <taxon>Gastropoda</taxon>
        <taxon>Heterobranchia</taxon>
        <taxon>Euthyneura</taxon>
        <taxon>Panpulmonata</taxon>
        <taxon>Sacoglossa</taxon>
        <taxon>Placobranchoidea</taxon>
        <taxon>Plakobranchidae</taxon>
        <taxon>Plakobranchus</taxon>
    </lineage>
</organism>
<feature type="compositionally biased region" description="Low complexity" evidence="7">
    <location>
        <begin position="290"/>
        <end position="337"/>
    </location>
</feature>
<comment type="caution">
    <text evidence="9">The sequence shown here is derived from an EMBL/GenBank/DDBJ whole genome shotgun (WGS) entry which is preliminary data.</text>
</comment>
<accession>A0AAV4BDA0</accession>
<feature type="domain" description="Homeobox" evidence="8">
    <location>
        <begin position="551"/>
        <end position="611"/>
    </location>
</feature>
<dbReference type="InterPro" id="IPR020479">
    <property type="entry name" value="HD_metazoa"/>
</dbReference>
<keyword evidence="4 5" id="KW-0539">Nucleus</keyword>
<dbReference type="PANTHER" id="PTHR24333">
    <property type="entry name" value="HOMEO BOX HB9 LIKE A-RELATED"/>
    <property type="match status" value="1"/>
</dbReference>
<evidence type="ECO:0000256" key="6">
    <source>
        <dbReference type="RuleBase" id="RU000682"/>
    </source>
</evidence>
<dbReference type="InterPro" id="IPR001356">
    <property type="entry name" value="HD"/>
</dbReference>
<dbReference type="GO" id="GO:0000981">
    <property type="term" value="F:DNA-binding transcription factor activity, RNA polymerase II-specific"/>
    <property type="evidence" value="ECO:0007669"/>
    <property type="project" value="InterPro"/>
</dbReference>
<feature type="compositionally biased region" description="Polar residues" evidence="7">
    <location>
        <begin position="515"/>
        <end position="526"/>
    </location>
</feature>
<feature type="compositionally biased region" description="Polar residues" evidence="7">
    <location>
        <begin position="146"/>
        <end position="163"/>
    </location>
</feature>
<dbReference type="InterPro" id="IPR050848">
    <property type="entry name" value="Homeobox_TF"/>
</dbReference>
<dbReference type="Pfam" id="PF00046">
    <property type="entry name" value="Homeodomain"/>
    <property type="match status" value="1"/>
</dbReference>
<gene>
    <name evidence="9" type="ORF">PoB_004329100</name>
</gene>
<feature type="region of interest" description="Disordered" evidence="7">
    <location>
        <begin position="226"/>
        <end position="245"/>
    </location>
</feature>
<dbReference type="PROSITE" id="PS50071">
    <property type="entry name" value="HOMEOBOX_2"/>
    <property type="match status" value="1"/>
</dbReference>
<dbReference type="InterPro" id="IPR017970">
    <property type="entry name" value="Homeobox_CS"/>
</dbReference>
<evidence type="ECO:0000256" key="5">
    <source>
        <dbReference type="PROSITE-ProRule" id="PRU00108"/>
    </source>
</evidence>
<reference evidence="9 10" key="1">
    <citation type="journal article" date="2021" name="Elife">
        <title>Chloroplast acquisition without the gene transfer in kleptoplastic sea slugs, Plakobranchus ocellatus.</title>
        <authorList>
            <person name="Maeda T."/>
            <person name="Takahashi S."/>
            <person name="Yoshida T."/>
            <person name="Shimamura S."/>
            <person name="Takaki Y."/>
            <person name="Nagai Y."/>
            <person name="Toyoda A."/>
            <person name="Suzuki Y."/>
            <person name="Arimoto A."/>
            <person name="Ishii H."/>
            <person name="Satoh N."/>
            <person name="Nishiyama T."/>
            <person name="Hasebe M."/>
            <person name="Maruyama T."/>
            <person name="Minagawa J."/>
            <person name="Obokata J."/>
            <person name="Shigenobu S."/>
        </authorList>
    </citation>
    <scope>NUCLEOTIDE SEQUENCE [LARGE SCALE GENOMIC DNA]</scope>
</reference>
<feature type="compositionally biased region" description="Polar residues" evidence="7">
    <location>
        <begin position="43"/>
        <end position="74"/>
    </location>
</feature>
<keyword evidence="2 5" id="KW-0238">DNA-binding</keyword>
<evidence type="ECO:0000256" key="4">
    <source>
        <dbReference type="ARBA" id="ARBA00023242"/>
    </source>
</evidence>
<evidence type="ECO:0000313" key="10">
    <source>
        <dbReference type="Proteomes" id="UP000735302"/>
    </source>
</evidence>
<dbReference type="SUPFAM" id="SSF46689">
    <property type="entry name" value="Homeodomain-like"/>
    <property type="match status" value="1"/>
</dbReference>
<evidence type="ECO:0000256" key="3">
    <source>
        <dbReference type="ARBA" id="ARBA00023155"/>
    </source>
</evidence>
<feature type="compositionally biased region" description="Acidic residues" evidence="7">
    <location>
        <begin position="473"/>
        <end position="503"/>
    </location>
</feature>
<feature type="region of interest" description="Disordered" evidence="7">
    <location>
        <begin position="18"/>
        <end position="182"/>
    </location>
</feature>
<feature type="compositionally biased region" description="Basic and acidic residues" evidence="7">
    <location>
        <begin position="92"/>
        <end position="108"/>
    </location>
</feature>
<dbReference type="PROSITE" id="PS00027">
    <property type="entry name" value="HOMEOBOX_1"/>
    <property type="match status" value="1"/>
</dbReference>
<sequence length="702" mass="77671">MVGKKAGVEERTRMKDSLKDLALDHSHGKIETASGKGEIVADENQNTNDVSSTQTLETVKSELSPSVEANNVKTSCLECDKTSNDEGINSDKPIKREFEHLRMKKDLSDVNVSVRGRDLSPSTSPPHMTKLDQSPSLSKIRETEPRSSSVSPDDTSKARNSPLQRPLMSPGQDIPSGLDPHSIFQTAQQHNPYHFLQQQQQYQLQQHYQQLLFGAHIQRMNQLSGVAVPPPLQPPPQSQPLPHLPQTSALFAGQATVTSSESTRPGQSVLKSPRQNISDQGQFHKTAEFTQHTATTSSPQPQSPTSTSASQDLKISSTATSTPPQTSSPTPLSPASTFGPARPLNLTTSSGLSTDTQELRSFDHTFSCPRHTSETQLTSGKTGRRSADDQSQTVNFRAFSRPSFMITDILGPREAADVRQKSGLFSFNSSSYYRPEDALMLGSSQPPFLKSPHAEFNASLLSERERFSKESIDMEEDEREDEDIDVDVDDDGGDDDGDTDDNHDDSGTFRDVDFQHSNAEDSGSETASKKRKTGSSSDSGSSATNLLIKSKKPRKARTAFTDHQLSVLEKTFERQKYLSVQDRMELAAKLNLTDTQVKTWYQNRRTKWKRQTAVGLELLAEAGNYAAVQRMLQTNPYWFNYHPQAAAILSNLDALYFRNPDNPVAQSARPLLPRMFIHGLQQHVSQLPVQTPTSLYSAENRG</sequence>
<evidence type="ECO:0000256" key="1">
    <source>
        <dbReference type="ARBA" id="ARBA00004123"/>
    </source>
</evidence>
<evidence type="ECO:0000259" key="8">
    <source>
        <dbReference type="PROSITE" id="PS50071"/>
    </source>
</evidence>
<dbReference type="Proteomes" id="UP000735302">
    <property type="component" value="Unassembled WGS sequence"/>
</dbReference>
<dbReference type="SMART" id="SM00389">
    <property type="entry name" value="HOX"/>
    <property type="match status" value="1"/>
</dbReference>
<comment type="subcellular location">
    <subcellularLocation>
        <location evidence="1 5 6">Nucleus</location>
    </subcellularLocation>
</comment>
<dbReference type="PANTHER" id="PTHR24333:SF5">
    <property type="entry name" value="VENT HOMEOBOX"/>
    <property type="match status" value="1"/>
</dbReference>
<keyword evidence="3 5" id="KW-0371">Homeobox</keyword>
<name>A0AAV4BDA0_9GAST</name>
<evidence type="ECO:0000256" key="2">
    <source>
        <dbReference type="ARBA" id="ARBA00023125"/>
    </source>
</evidence>
<feature type="compositionally biased region" description="Polar residues" evidence="7">
    <location>
        <begin position="345"/>
        <end position="356"/>
    </location>
</feature>
<dbReference type="AlphaFoldDB" id="A0AAV4BDA0"/>
<dbReference type="CDD" id="cd00086">
    <property type="entry name" value="homeodomain"/>
    <property type="match status" value="1"/>
</dbReference>
<feature type="region of interest" description="Disordered" evidence="7">
    <location>
        <begin position="467"/>
        <end position="555"/>
    </location>
</feature>
<dbReference type="InterPro" id="IPR009057">
    <property type="entry name" value="Homeodomain-like_sf"/>
</dbReference>
<evidence type="ECO:0000256" key="7">
    <source>
        <dbReference type="SAM" id="MobiDB-lite"/>
    </source>
</evidence>
<dbReference type="PRINTS" id="PR00024">
    <property type="entry name" value="HOMEOBOX"/>
</dbReference>
<evidence type="ECO:0000313" key="9">
    <source>
        <dbReference type="EMBL" id="GFO16786.1"/>
    </source>
</evidence>
<feature type="compositionally biased region" description="Pro residues" evidence="7">
    <location>
        <begin position="228"/>
        <end position="243"/>
    </location>
</feature>
<feature type="compositionally biased region" description="Polar residues" evidence="7">
    <location>
        <begin position="255"/>
        <end position="283"/>
    </location>
</feature>
<feature type="region of interest" description="Disordered" evidence="7">
    <location>
        <begin position="253"/>
        <end position="395"/>
    </location>
</feature>
<dbReference type="GO" id="GO:0003677">
    <property type="term" value="F:DNA binding"/>
    <property type="evidence" value="ECO:0007669"/>
    <property type="project" value="UniProtKB-UniRule"/>
</dbReference>
<feature type="compositionally biased region" description="Basic and acidic residues" evidence="7">
    <location>
        <begin position="504"/>
        <end position="514"/>
    </location>
</feature>
<dbReference type="Gene3D" id="1.10.10.60">
    <property type="entry name" value="Homeodomain-like"/>
    <property type="match status" value="1"/>
</dbReference>
<feature type="compositionally biased region" description="Basic and acidic residues" evidence="7">
    <location>
        <begin position="18"/>
        <end position="30"/>
    </location>
</feature>
<dbReference type="GO" id="GO:0005634">
    <property type="term" value="C:nucleus"/>
    <property type="evidence" value="ECO:0007669"/>
    <property type="project" value="UniProtKB-SubCell"/>
</dbReference>
<feature type="DNA-binding region" description="Homeobox" evidence="5">
    <location>
        <begin position="553"/>
        <end position="612"/>
    </location>
</feature>